<evidence type="ECO:0000313" key="3">
    <source>
        <dbReference type="Proteomes" id="UP000267464"/>
    </source>
</evidence>
<reference evidence="2 3" key="1">
    <citation type="submission" date="2018-08" db="EMBL/GenBank/DDBJ databases">
        <authorList>
            <person name="Khan S.A."/>
            <person name="Jeon C.O."/>
            <person name="Chun B.H."/>
            <person name="Jeong S.E."/>
        </authorList>
    </citation>
    <scope>NUCLEOTIDE SEQUENCE [LARGE SCALE GENOMIC DNA]</scope>
    <source>
        <strain evidence="2 3">S-16</strain>
    </source>
</reference>
<evidence type="ECO:0000313" key="2">
    <source>
        <dbReference type="EMBL" id="RQP23401.1"/>
    </source>
</evidence>
<feature type="transmembrane region" description="Helical" evidence="1">
    <location>
        <begin position="60"/>
        <end position="82"/>
    </location>
</feature>
<evidence type="ECO:0008006" key="4">
    <source>
        <dbReference type="Google" id="ProtNLM"/>
    </source>
</evidence>
<feature type="transmembrane region" description="Helical" evidence="1">
    <location>
        <begin position="134"/>
        <end position="157"/>
    </location>
</feature>
<name>A0A3N7HRH3_9BURK</name>
<dbReference type="Proteomes" id="UP000267464">
    <property type="component" value="Unassembled WGS sequence"/>
</dbReference>
<organism evidence="2 3">
    <name type="scientific">Piscinibacter terrae</name>
    <dbReference type="NCBI Taxonomy" id="2496871"/>
    <lineage>
        <taxon>Bacteria</taxon>
        <taxon>Pseudomonadati</taxon>
        <taxon>Pseudomonadota</taxon>
        <taxon>Betaproteobacteria</taxon>
        <taxon>Burkholderiales</taxon>
        <taxon>Sphaerotilaceae</taxon>
        <taxon>Piscinibacter</taxon>
    </lineage>
</organism>
<reference evidence="2 3" key="2">
    <citation type="submission" date="2018-12" db="EMBL/GenBank/DDBJ databases">
        <title>Rhizobacter gummiphilus sp. nov., a rubber-degrading bacterium isolated from the soil of a botanical garden in Japan.</title>
        <authorList>
            <person name="Shunsuke S.S."/>
        </authorList>
    </citation>
    <scope>NUCLEOTIDE SEQUENCE [LARGE SCALE GENOMIC DNA]</scope>
    <source>
        <strain evidence="2 3">S-16</strain>
    </source>
</reference>
<keyword evidence="3" id="KW-1185">Reference proteome</keyword>
<proteinExistence type="predicted"/>
<feature type="transmembrane region" description="Helical" evidence="1">
    <location>
        <begin position="183"/>
        <end position="201"/>
    </location>
</feature>
<keyword evidence="1" id="KW-0812">Transmembrane</keyword>
<dbReference type="GO" id="GO:0042158">
    <property type="term" value="P:lipoprotein biosynthetic process"/>
    <property type="evidence" value="ECO:0007669"/>
    <property type="project" value="InterPro"/>
</dbReference>
<gene>
    <name evidence="2" type="ORF">DZC73_20130</name>
</gene>
<feature type="transmembrane region" description="Helical" evidence="1">
    <location>
        <begin position="102"/>
        <end position="122"/>
    </location>
</feature>
<dbReference type="Pfam" id="PF01790">
    <property type="entry name" value="LGT"/>
    <property type="match status" value="1"/>
</dbReference>
<dbReference type="EMBL" id="QUSW01000005">
    <property type="protein sequence ID" value="RQP23401.1"/>
    <property type="molecule type" value="Genomic_DNA"/>
</dbReference>
<feature type="transmembrane region" description="Helical" evidence="1">
    <location>
        <begin position="31"/>
        <end position="53"/>
    </location>
</feature>
<evidence type="ECO:0000256" key="1">
    <source>
        <dbReference type="SAM" id="Phobius"/>
    </source>
</evidence>
<dbReference type="GO" id="GO:0008961">
    <property type="term" value="F:phosphatidylglycerol-prolipoprotein diacylglyceryl transferase activity"/>
    <property type="evidence" value="ECO:0007669"/>
    <property type="project" value="InterPro"/>
</dbReference>
<sequence length="226" mass="23442">MGCGAARANVHCAMAALIPHFHEPVVHLGSLVLPTHGVALAGGAAITYLAAWWQCRRLHLPIGIVVDTAPWISLAAVLGGHVPAWVASSPSAVISIWDGQSLTSAIAFGGCSALISLRIALARTAGSGQVLWQYLNVWSLAAIAGGACARIGCLLTHERIGPSTTSWLGIQGIGLHGAAAHDMALYDVLASACLFSLLAIWTSTRSRNALVLPFALSLHAGLQLMH</sequence>
<keyword evidence="1" id="KW-1133">Transmembrane helix</keyword>
<dbReference type="InterPro" id="IPR001640">
    <property type="entry name" value="Lgt"/>
</dbReference>
<comment type="caution">
    <text evidence="2">The sequence shown here is derived from an EMBL/GenBank/DDBJ whole genome shotgun (WGS) entry which is preliminary data.</text>
</comment>
<keyword evidence="1" id="KW-0472">Membrane</keyword>
<dbReference type="AlphaFoldDB" id="A0A3N7HRH3"/>
<protein>
    <recommendedName>
        <fullName evidence="4">Prolipoprotein diacylglyceryl transferase</fullName>
    </recommendedName>
</protein>
<dbReference type="GO" id="GO:0005886">
    <property type="term" value="C:plasma membrane"/>
    <property type="evidence" value="ECO:0007669"/>
    <property type="project" value="InterPro"/>
</dbReference>
<accession>A0A3N7HRH3</accession>